<keyword evidence="3" id="KW-0269">Exonuclease</keyword>
<dbReference type="OrthoDB" id="6629145at2759"/>
<keyword evidence="3" id="KW-0540">Nuclease</keyword>
<sequence length="300" mass="34368">MKRHHHYVQSVQRRLITSCGGHRMDPAMTSHHAHKLTELRIDQHNLNGQHIVVKQLRDYCIHNKVDLALIQEFPSKNRIIKGLDHDPIRCIVGSTGQKPGAAIIVFNVELEVTVLSNLSSVYFTVITVRIGREIINFVSSYFKFNILTVEFVMRLDVILNEMKGETVICADVNAHSPLWMCDASNNTARVKGRKIEDLIEKHQLTVHNNNRRTHRCNRVGMGTSNIDVTMTTARVAGRISRWKVIKGITKTLLDDINFLLKILSEKLLYTFSIFFLIIFFLYGSMLSEFSTGLHFLKMIV</sequence>
<dbReference type="Gene3D" id="3.60.10.10">
    <property type="entry name" value="Endonuclease/exonuclease/phosphatase"/>
    <property type="match status" value="1"/>
</dbReference>
<dbReference type="Proteomes" id="UP000325440">
    <property type="component" value="Unassembled WGS sequence"/>
</dbReference>
<keyword evidence="3" id="KW-0255">Endonuclease</keyword>
<dbReference type="InterPro" id="IPR005135">
    <property type="entry name" value="Endo/exonuclease/phosphatase"/>
</dbReference>
<keyword evidence="1" id="KW-1133">Transmembrane helix</keyword>
<evidence type="ECO:0000313" key="4">
    <source>
        <dbReference type="Proteomes" id="UP000325440"/>
    </source>
</evidence>
<accession>A0A5E4N839</accession>
<keyword evidence="1" id="KW-0472">Membrane</keyword>
<dbReference type="SUPFAM" id="SSF56219">
    <property type="entry name" value="DNase I-like"/>
    <property type="match status" value="1"/>
</dbReference>
<evidence type="ECO:0000313" key="3">
    <source>
        <dbReference type="EMBL" id="VVC37746.1"/>
    </source>
</evidence>
<dbReference type="GO" id="GO:0004527">
    <property type="term" value="F:exonuclease activity"/>
    <property type="evidence" value="ECO:0007669"/>
    <property type="project" value="UniProtKB-KW"/>
</dbReference>
<feature type="transmembrane region" description="Helical" evidence="1">
    <location>
        <begin position="267"/>
        <end position="285"/>
    </location>
</feature>
<feature type="domain" description="Endonuclease/exonuclease/phosphatase" evidence="2">
    <location>
        <begin position="136"/>
        <end position="241"/>
    </location>
</feature>
<keyword evidence="1" id="KW-0812">Transmembrane</keyword>
<dbReference type="InterPro" id="IPR036691">
    <property type="entry name" value="Endo/exonu/phosph_ase_sf"/>
</dbReference>
<gene>
    <name evidence="3" type="ORF">CINCED_3A021621</name>
</gene>
<evidence type="ECO:0000256" key="1">
    <source>
        <dbReference type="SAM" id="Phobius"/>
    </source>
</evidence>
<dbReference type="AlphaFoldDB" id="A0A5E4N839"/>
<evidence type="ECO:0000259" key="2">
    <source>
        <dbReference type="Pfam" id="PF14529"/>
    </source>
</evidence>
<dbReference type="Pfam" id="PF14529">
    <property type="entry name" value="Exo_endo_phos_2"/>
    <property type="match status" value="1"/>
</dbReference>
<dbReference type="GO" id="GO:0004519">
    <property type="term" value="F:endonuclease activity"/>
    <property type="evidence" value="ECO:0007669"/>
    <property type="project" value="UniProtKB-KW"/>
</dbReference>
<name>A0A5E4N839_9HEMI</name>
<protein>
    <submittedName>
        <fullName evidence="3">Endonuclease/exonuclease/phosphatase</fullName>
    </submittedName>
</protein>
<organism evidence="3 4">
    <name type="scientific">Cinara cedri</name>
    <dbReference type="NCBI Taxonomy" id="506608"/>
    <lineage>
        <taxon>Eukaryota</taxon>
        <taxon>Metazoa</taxon>
        <taxon>Ecdysozoa</taxon>
        <taxon>Arthropoda</taxon>
        <taxon>Hexapoda</taxon>
        <taxon>Insecta</taxon>
        <taxon>Pterygota</taxon>
        <taxon>Neoptera</taxon>
        <taxon>Paraneoptera</taxon>
        <taxon>Hemiptera</taxon>
        <taxon>Sternorrhyncha</taxon>
        <taxon>Aphidomorpha</taxon>
        <taxon>Aphidoidea</taxon>
        <taxon>Aphididae</taxon>
        <taxon>Lachninae</taxon>
        <taxon>Cinara</taxon>
    </lineage>
</organism>
<proteinExistence type="predicted"/>
<reference evidence="3 4" key="1">
    <citation type="submission" date="2019-08" db="EMBL/GenBank/DDBJ databases">
        <authorList>
            <person name="Alioto T."/>
            <person name="Alioto T."/>
            <person name="Gomez Garrido J."/>
        </authorList>
    </citation>
    <scope>NUCLEOTIDE SEQUENCE [LARGE SCALE GENOMIC DNA]</scope>
</reference>
<dbReference type="EMBL" id="CABPRJ010001454">
    <property type="protein sequence ID" value="VVC37746.1"/>
    <property type="molecule type" value="Genomic_DNA"/>
</dbReference>
<keyword evidence="3" id="KW-0378">Hydrolase</keyword>
<keyword evidence="4" id="KW-1185">Reference proteome</keyword>